<dbReference type="Proteomes" id="UP000007881">
    <property type="component" value="Chromosome"/>
</dbReference>
<dbReference type="GO" id="GO:0020037">
    <property type="term" value="F:heme binding"/>
    <property type="evidence" value="ECO:0007669"/>
    <property type="project" value="InterPro"/>
</dbReference>
<keyword evidence="3 4" id="KW-0408">Iron</keyword>
<dbReference type="eggNOG" id="COG2010">
    <property type="taxonomic scope" value="Bacteria"/>
</dbReference>
<accession>I0ICB9</accession>
<dbReference type="OrthoDB" id="9773456at2"/>
<evidence type="ECO:0000256" key="6">
    <source>
        <dbReference type="SAM" id="Phobius"/>
    </source>
</evidence>
<dbReference type="HOGENOM" id="CLU_879565_0_0_0"/>
<dbReference type="PANTHER" id="PTHR40394:SF2">
    <property type="entry name" value="QUINOL:CYTOCHROME C OXIDOREDUCTASE MEMBRANE PROTEIN"/>
    <property type="match status" value="1"/>
</dbReference>
<dbReference type="PROSITE" id="PS51007">
    <property type="entry name" value="CYTC"/>
    <property type="match status" value="1"/>
</dbReference>
<keyword evidence="6" id="KW-0812">Transmembrane</keyword>
<dbReference type="PATRIC" id="fig|1142394.8.peg.773"/>
<organism evidence="8 9">
    <name type="scientific">Phycisphaera mikurensis (strain NBRC 102666 / KCTC 22515 / FYK2301M01)</name>
    <dbReference type="NCBI Taxonomy" id="1142394"/>
    <lineage>
        <taxon>Bacteria</taxon>
        <taxon>Pseudomonadati</taxon>
        <taxon>Planctomycetota</taxon>
        <taxon>Phycisphaerae</taxon>
        <taxon>Phycisphaerales</taxon>
        <taxon>Phycisphaeraceae</taxon>
        <taxon>Phycisphaera</taxon>
    </lineage>
</organism>
<evidence type="ECO:0000313" key="9">
    <source>
        <dbReference type="Proteomes" id="UP000007881"/>
    </source>
</evidence>
<name>I0ICB9_PHYMF</name>
<dbReference type="SUPFAM" id="SSF46626">
    <property type="entry name" value="Cytochrome c"/>
    <property type="match status" value="1"/>
</dbReference>
<feature type="region of interest" description="Disordered" evidence="5">
    <location>
        <begin position="246"/>
        <end position="316"/>
    </location>
</feature>
<keyword evidence="9" id="KW-1185">Reference proteome</keyword>
<keyword evidence="2 4" id="KW-0479">Metal-binding</keyword>
<feature type="compositionally biased region" description="Polar residues" evidence="5">
    <location>
        <begin position="288"/>
        <end position="297"/>
    </location>
</feature>
<dbReference type="GO" id="GO:0046872">
    <property type="term" value="F:metal ion binding"/>
    <property type="evidence" value="ECO:0007669"/>
    <property type="project" value="UniProtKB-KW"/>
</dbReference>
<evidence type="ECO:0000256" key="1">
    <source>
        <dbReference type="ARBA" id="ARBA00022617"/>
    </source>
</evidence>
<evidence type="ECO:0000256" key="4">
    <source>
        <dbReference type="PROSITE-ProRule" id="PRU00433"/>
    </source>
</evidence>
<keyword evidence="6" id="KW-1133">Transmembrane helix</keyword>
<keyword evidence="6" id="KW-0472">Membrane</keyword>
<evidence type="ECO:0000313" key="8">
    <source>
        <dbReference type="EMBL" id="BAM02907.1"/>
    </source>
</evidence>
<reference evidence="8 9" key="1">
    <citation type="submission" date="2012-02" db="EMBL/GenBank/DDBJ databases">
        <title>Complete genome sequence of Phycisphaera mikurensis NBRC 102666.</title>
        <authorList>
            <person name="Ankai A."/>
            <person name="Hosoyama A."/>
            <person name="Terui Y."/>
            <person name="Sekine M."/>
            <person name="Fukai R."/>
            <person name="Kato Y."/>
            <person name="Nakamura S."/>
            <person name="Yamada-Narita S."/>
            <person name="Kawakoshi A."/>
            <person name="Fukunaga Y."/>
            <person name="Yamazaki S."/>
            <person name="Fujita N."/>
        </authorList>
    </citation>
    <scope>NUCLEOTIDE SEQUENCE [LARGE SCALE GENOMIC DNA]</scope>
    <source>
        <strain evidence="9">NBRC 102666 / KCTC 22515 / FYK2301M01</strain>
    </source>
</reference>
<feature type="domain" description="Cytochrome c" evidence="7">
    <location>
        <begin position="127"/>
        <end position="232"/>
    </location>
</feature>
<dbReference type="AlphaFoldDB" id="I0ICB9"/>
<proteinExistence type="predicted"/>
<gene>
    <name evidence="8" type="ordered locus">PSMK_07480</name>
</gene>
<dbReference type="EMBL" id="AP012338">
    <property type="protein sequence ID" value="BAM02907.1"/>
    <property type="molecule type" value="Genomic_DNA"/>
</dbReference>
<dbReference type="PANTHER" id="PTHR40394">
    <property type="entry name" value="LIPOPROTEIN-RELATED"/>
    <property type="match status" value="1"/>
</dbReference>
<dbReference type="InterPro" id="IPR036909">
    <property type="entry name" value="Cyt_c-like_dom_sf"/>
</dbReference>
<evidence type="ECO:0000259" key="7">
    <source>
        <dbReference type="PROSITE" id="PS51007"/>
    </source>
</evidence>
<dbReference type="STRING" id="1142394.PSMK_07480"/>
<dbReference type="Pfam" id="PF13442">
    <property type="entry name" value="Cytochrome_CBB3"/>
    <property type="match status" value="1"/>
</dbReference>
<dbReference type="GO" id="GO:0009055">
    <property type="term" value="F:electron transfer activity"/>
    <property type="evidence" value="ECO:0007669"/>
    <property type="project" value="InterPro"/>
</dbReference>
<dbReference type="InterPro" id="IPR009056">
    <property type="entry name" value="Cyt_c-like_dom"/>
</dbReference>
<evidence type="ECO:0000256" key="2">
    <source>
        <dbReference type="ARBA" id="ARBA00022723"/>
    </source>
</evidence>
<feature type="compositionally biased region" description="Acidic residues" evidence="5">
    <location>
        <begin position="246"/>
        <end position="261"/>
    </location>
</feature>
<dbReference type="Gene3D" id="1.10.760.10">
    <property type="entry name" value="Cytochrome c-like domain"/>
    <property type="match status" value="1"/>
</dbReference>
<feature type="transmembrane region" description="Helical" evidence="6">
    <location>
        <begin position="14"/>
        <end position="34"/>
    </location>
</feature>
<evidence type="ECO:0000256" key="3">
    <source>
        <dbReference type="ARBA" id="ARBA00023004"/>
    </source>
</evidence>
<keyword evidence="1 4" id="KW-0349">Heme</keyword>
<protein>
    <submittedName>
        <fullName evidence="8">Cytochrome c family protein</fullName>
    </submittedName>
</protein>
<sequence>MKLPLHLPSPPRPLVFVLLLGAVTSLVPLTLFLMHSTSYHKEPRIHLFQDMDNQVKHKAQGASALFADGRAMRPAVPGAVGRGQLGDDDHLNRGFELVEAAATEENPSGTTTHYLTGFPEEITVDELFVKHGQERYDAMCSLCHGLDGRGNGPVHQRAQQLMTSGRGLGTVWVPPASLMKLEGDKLAYGPELYSEGHLYNTIANGKGSMAGYAHAMPVEDRWAVVAYIRALQEAQRADVLAEAAEAEAAGEESDAAAEPDIPEAILNPPEPTVVANEGDPAVPGLGADSSTDASPSDNAEEDASAPDGVGEGIGAE</sequence>
<dbReference type="RefSeq" id="WP_014436127.1">
    <property type="nucleotide sequence ID" value="NC_017080.1"/>
</dbReference>
<dbReference type="KEGG" id="phm:PSMK_07480"/>
<evidence type="ECO:0000256" key="5">
    <source>
        <dbReference type="SAM" id="MobiDB-lite"/>
    </source>
</evidence>